<dbReference type="Gramene" id="OE9A004272T1">
    <property type="protein sequence ID" value="OE9A004272C1"/>
    <property type="gene ID" value="OE9A004272"/>
</dbReference>
<sequence>MVKQKKVRPNPYDICNKNPRLTNRRQSTVFPPPGRCCVICEGRREAVLKQLLIAVDGRMATTTSHRR</sequence>
<protein>
    <submittedName>
        <fullName evidence="2">Uncharacterized protein</fullName>
    </submittedName>
</protein>
<gene>
    <name evidence="2" type="ORF">OLEA9_A004272</name>
</gene>
<proteinExistence type="predicted"/>
<evidence type="ECO:0000313" key="2">
    <source>
        <dbReference type="EMBL" id="CAA2965742.1"/>
    </source>
</evidence>
<comment type="caution">
    <text evidence="2">The sequence shown here is derived from an EMBL/GenBank/DDBJ whole genome shotgun (WGS) entry which is preliminary data.</text>
</comment>
<keyword evidence="3" id="KW-1185">Reference proteome</keyword>
<dbReference type="Proteomes" id="UP000594638">
    <property type="component" value="Unassembled WGS sequence"/>
</dbReference>
<accession>A0A8S0QE39</accession>
<evidence type="ECO:0000313" key="3">
    <source>
        <dbReference type="Proteomes" id="UP000594638"/>
    </source>
</evidence>
<evidence type="ECO:0000256" key="1">
    <source>
        <dbReference type="SAM" id="MobiDB-lite"/>
    </source>
</evidence>
<name>A0A8S0QE39_OLEEU</name>
<feature type="region of interest" description="Disordered" evidence="1">
    <location>
        <begin position="1"/>
        <end position="27"/>
    </location>
</feature>
<organism evidence="2 3">
    <name type="scientific">Olea europaea subsp. europaea</name>
    <dbReference type="NCBI Taxonomy" id="158383"/>
    <lineage>
        <taxon>Eukaryota</taxon>
        <taxon>Viridiplantae</taxon>
        <taxon>Streptophyta</taxon>
        <taxon>Embryophyta</taxon>
        <taxon>Tracheophyta</taxon>
        <taxon>Spermatophyta</taxon>
        <taxon>Magnoliopsida</taxon>
        <taxon>eudicotyledons</taxon>
        <taxon>Gunneridae</taxon>
        <taxon>Pentapetalae</taxon>
        <taxon>asterids</taxon>
        <taxon>lamiids</taxon>
        <taxon>Lamiales</taxon>
        <taxon>Oleaceae</taxon>
        <taxon>Oleeae</taxon>
        <taxon>Olea</taxon>
    </lineage>
</organism>
<dbReference type="EMBL" id="CACTIH010001848">
    <property type="protein sequence ID" value="CAA2965742.1"/>
    <property type="molecule type" value="Genomic_DNA"/>
</dbReference>
<dbReference type="AlphaFoldDB" id="A0A8S0QE39"/>
<reference evidence="2 3" key="1">
    <citation type="submission" date="2019-12" db="EMBL/GenBank/DDBJ databases">
        <authorList>
            <person name="Alioto T."/>
            <person name="Alioto T."/>
            <person name="Gomez Garrido J."/>
        </authorList>
    </citation>
    <scope>NUCLEOTIDE SEQUENCE [LARGE SCALE GENOMIC DNA]</scope>
</reference>